<name>A0ACC4C5I0_POPAL</name>
<dbReference type="EMBL" id="RCHU02000006">
    <property type="protein sequence ID" value="KAL3586636.1"/>
    <property type="molecule type" value="Genomic_DNA"/>
</dbReference>
<dbReference type="Proteomes" id="UP000309997">
    <property type="component" value="Unassembled WGS sequence"/>
</dbReference>
<accession>A0ACC4C5I0</accession>
<comment type="caution">
    <text evidence="1">The sequence shown here is derived from an EMBL/GenBank/DDBJ whole genome shotgun (WGS) entry which is preliminary data.</text>
</comment>
<evidence type="ECO:0000313" key="1">
    <source>
        <dbReference type="EMBL" id="KAL3586636.1"/>
    </source>
</evidence>
<evidence type="ECO:0000313" key="2">
    <source>
        <dbReference type="Proteomes" id="UP000309997"/>
    </source>
</evidence>
<reference evidence="1 2" key="1">
    <citation type="journal article" date="2024" name="Plant Biotechnol. J.">
        <title>Genome and CRISPR/Cas9 system of a widespread forest tree (Populus alba) in the world.</title>
        <authorList>
            <person name="Liu Y.J."/>
            <person name="Jiang P.F."/>
            <person name="Han X.M."/>
            <person name="Li X.Y."/>
            <person name="Wang H.M."/>
            <person name="Wang Y.J."/>
            <person name="Wang X.X."/>
            <person name="Zeng Q.Y."/>
        </authorList>
    </citation>
    <scope>NUCLEOTIDE SEQUENCE [LARGE SCALE GENOMIC DNA]</scope>
    <source>
        <strain evidence="2">cv. PAL-ZL1</strain>
    </source>
</reference>
<gene>
    <name evidence="1" type="ORF">D5086_013503</name>
</gene>
<protein>
    <submittedName>
        <fullName evidence="1">Uncharacterized protein</fullName>
    </submittedName>
</protein>
<sequence length="536" mass="60170">MATGFISLLFSLLSLLFFGFSSFAKPIPSFPSSIIQAEKISPSTPNELYHEKFFTQVLDHYTFRPQSYKTFQQRYLINDKYWGGAEKNAPIFLYTGNEGDIEWFAQNTGFMFDIAPHFKPLLVFIEHRFYGKSMPFGGNKEVAYSNSSTLGYLTSTQALSDYATLIIDLKKNLSAIDSPVVVFGGSYGGMLAAWFRLKYPHVAIGALASSSPILNFENITSPYSFNNIITQDFRGESENCYKVIKRSWQEIEDTASQPGGLEILRRSFRICRNSISASSLQSWLNTALVYTAMTDYPTPSNFLSPMPAYPVKEMCKAIDDPKTGNNTFAKLYGAASVYYNYSGTATCFDLDDDSDPHGLGGWSWQACTEMIMPTSGSNKDSIFPSSEWNYEDRAAFCKAYFGVEPRPNWITTEFGGHDIKRVLKRFASNIIFFNGLRDPWSGGGVLENISSSIVAIIAKQGAHHVDLRFATREDPKWLQDVRKREYRTTDSDGFYRHGIAHLPLGGAAICNKAKMLPLGSDFERSQIILLHVYCKA</sequence>
<proteinExistence type="predicted"/>
<organism evidence="1 2">
    <name type="scientific">Populus alba</name>
    <name type="common">White poplar</name>
    <dbReference type="NCBI Taxonomy" id="43335"/>
    <lineage>
        <taxon>Eukaryota</taxon>
        <taxon>Viridiplantae</taxon>
        <taxon>Streptophyta</taxon>
        <taxon>Embryophyta</taxon>
        <taxon>Tracheophyta</taxon>
        <taxon>Spermatophyta</taxon>
        <taxon>Magnoliopsida</taxon>
        <taxon>eudicotyledons</taxon>
        <taxon>Gunneridae</taxon>
        <taxon>Pentapetalae</taxon>
        <taxon>rosids</taxon>
        <taxon>fabids</taxon>
        <taxon>Malpighiales</taxon>
        <taxon>Salicaceae</taxon>
        <taxon>Saliceae</taxon>
        <taxon>Populus</taxon>
    </lineage>
</organism>
<keyword evidence="2" id="KW-1185">Reference proteome</keyword>